<evidence type="ECO:0000259" key="4">
    <source>
        <dbReference type="Pfam" id="PF00884"/>
    </source>
</evidence>
<dbReference type="InterPro" id="IPR017850">
    <property type="entry name" value="Alkaline_phosphatase_core_sf"/>
</dbReference>
<evidence type="ECO:0000313" key="5">
    <source>
        <dbReference type="EMBL" id="MCY0150376.1"/>
    </source>
</evidence>
<dbReference type="RefSeq" id="WP_267655810.1">
    <property type="nucleotide sequence ID" value="NZ_JAOVZR010000001.1"/>
</dbReference>
<keyword evidence="3" id="KW-0378">Hydrolase</keyword>
<keyword evidence="2" id="KW-0479">Metal-binding</keyword>
<comment type="similarity">
    <text evidence="1">Belongs to the sulfatase family.</text>
</comment>
<sequence length="504" mass="55211">MSRRPNILFILSDQHSQKIAGCYGDALSPTPNIDRIAARGVTFDNAYCASPICTPSRMSLLTGRWPHKQSCWTLEDQLASDLPTYAHALGAAGYSTILAGRLHSIGPDQLHGFDERVSGDCSPNWLGAGRQDLGMLAGTQGPSAPGPSGSEIPAVSITASGRGQSGYEVVDDVTMEAACAELERLGAEHAAGSTQPFCMSVGFLLPHCPFVARNEDFDLFDGRVGPPEIKRPAPEKEHPWLVSWRRYSGSEAAGIDDIIRARTAYYGLVHAMDRKIGYVLAVLEAAGLADNTLVIYASDHGEQIGERDLWWKNTFYEESVKVPLVMAWPGHVPTGVRNQRIVNLNDVGATMIEAASAPPLPRSDARSLLAIAGDPDAEWTDETFSEYVTDLSSLWTGPEATCQRMVRMGRYKYVHIDGYRPQLFDLESDPEEAVDLGEAPAYEEVRRRCADRVLDGWDPQAIRREVDLRCAEKAVLRAWGANTQPVSTHQVSITADDSWLDSQR</sequence>
<protein>
    <submittedName>
        <fullName evidence="5">Sulfatase-like hydrolase/transferase</fullName>
    </submittedName>
</protein>
<gene>
    <name evidence="5" type="ORF">OEG84_22375</name>
</gene>
<evidence type="ECO:0000256" key="2">
    <source>
        <dbReference type="ARBA" id="ARBA00022723"/>
    </source>
</evidence>
<dbReference type="EMBL" id="JAOVZR010000001">
    <property type="protein sequence ID" value="MCY0150376.1"/>
    <property type="molecule type" value="Genomic_DNA"/>
</dbReference>
<accession>A0ABT3ZFH5</accession>
<reference evidence="5" key="1">
    <citation type="submission" date="2022-10" db="EMBL/GenBank/DDBJ databases">
        <title>Hoeflea sp. G2-23, isolated from marine algae.</title>
        <authorList>
            <person name="Kristyanto S."/>
            <person name="Kim J.M."/>
            <person name="Jeon C.O."/>
        </authorList>
    </citation>
    <scope>NUCLEOTIDE SEQUENCE</scope>
    <source>
        <strain evidence="5">G2-23</strain>
    </source>
</reference>
<evidence type="ECO:0000256" key="1">
    <source>
        <dbReference type="ARBA" id="ARBA00008779"/>
    </source>
</evidence>
<comment type="caution">
    <text evidence="5">The sequence shown here is derived from an EMBL/GenBank/DDBJ whole genome shotgun (WGS) entry which is preliminary data.</text>
</comment>
<dbReference type="PROSITE" id="PS00523">
    <property type="entry name" value="SULFATASE_1"/>
    <property type="match status" value="1"/>
</dbReference>
<name>A0ABT3ZFH5_9HYPH</name>
<organism evidence="5 6">
    <name type="scientific">Hoeflea algicola</name>
    <dbReference type="NCBI Taxonomy" id="2983763"/>
    <lineage>
        <taxon>Bacteria</taxon>
        <taxon>Pseudomonadati</taxon>
        <taxon>Pseudomonadota</taxon>
        <taxon>Alphaproteobacteria</taxon>
        <taxon>Hyphomicrobiales</taxon>
        <taxon>Rhizobiaceae</taxon>
        <taxon>Hoeflea</taxon>
    </lineage>
</organism>
<evidence type="ECO:0000256" key="3">
    <source>
        <dbReference type="ARBA" id="ARBA00022801"/>
    </source>
</evidence>
<dbReference type="Proteomes" id="UP001073227">
    <property type="component" value="Unassembled WGS sequence"/>
</dbReference>
<dbReference type="PANTHER" id="PTHR45953:SF1">
    <property type="entry name" value="IDURONATE 2-SULFATASE"/>
    <property type="match status" value="1"/>
</dbReference>
<proteinExistence type="inferred from homology"/>
<evidence type="ECO:0000313" key="6">
    <source>
        <dbReference type="Proteomes" id="UP001073227"/>
    </source>
</evidence>
<dbReference type="Gene3D" id="3.40.720.10">
    <property type="entry name" value="Alkaline Phosphatase, subunit A"/>
    <property type="match status" value="1"/>
</dbReference>
<dbReference type="InterPro" id="IPR024607">
    <property type="entry name" value="Sulfatase_CS"/>
</dbReference>
<dbReference type="InterPro" id="IPR000917">
    <property type="entry name" value="Sulfatase_N"/>
</dbReference>
<keyword evidence="6" id="KW-1185">Reference proteome</keyword>
<dbReference type="SUPFAM" id="SSF53649">
    <property type="entry name" value="Alkaline phosphatase-like"/>
    <property type="match status" value="1"/>
</dbReference>
<dbReference type="CDD" id="cd16037">
    <property type="entry name" value="sulfatase_like"/>
    <property type="match status" value="1"/>
</dbReference>
<feature type="domain" description="Sulfatase N-terminal" evidence="4">
    <location>
        <begin position="5"/>
        <end position="355"/>
    </location>
</feature>
<dbReference type="PANTHER" id="PTHR45953">
    <property type="entry name" value="IDURONATE 2-SULFATASE"/>
    <property type="match status" value="1"/>
</dbReference>
<dbReference type="Pfam" id="PF00884">
    <property type="entry name" value="Sulfatase"/>
    <property type="match status" value="1"/>
</dbReference>